<dbReference type="EMBL" id="MT142893">
    <property type="protein sequence ID" value="QJA90142.1"/>
    <property type="molecule type" value="Genomic_DNA"/>
</dbReference>
<proteinExistence type="predicted"/>
<evidence type="ECO:0008006" key="2">
    <source>
        <dbReference type="Google" id="ProtNLM"/>
    </source>
</evidence>
<accession>A0A6M3L8M9</accession>
<protein>
    <recommendedName>
        <fullName evidence="2">Terminase</fullName>
    </recommendedName>
</protein>
<gene>
    <name evidence="1" type="ORF">MM415B02435_0012</name>
</gene>
<organism evidence="1">
    <name type="scientific">viral metagenome</name>
    <dbReference type="NCBI Taxonomy" id="1070528"/>
    <lineage>
        <taxon>unclassified sequences</taxon>
        <taxon>metagenomes</taxon>
        <taxon>organismal metagenomes</taxon>
    </lineage>
</organism>
<sequence>MGFEPKYQDHKYKNKIIEHFEKGTPISKIASWLSALGPEHAISTYTLRHHKKKYVDSKRSDEELAKAKNEFGDTTDLEYYLIETIVQCRIKKEQKNLRSYDYQKYDQQMQMAIKLLNEIRSSDQRGMSMEEVFSKLSNKVQNK</sequence>
<evidence type="ECO:0000313" key="1">
    <source>
        <dbReference type="EMBL" id="QJA90142.1"/>
    </source>
</evidence>
<name>A0A6M3L8M9_9ZZZZ</name>
<reference evidence="1" key="1">
    <citation type="submission" date="2020-03" db="EMBL/GenBank/DDBJ databases">
        <title>The deep terrestrial virosphere.</title>
        <authorList>
            <person name="Holmfeldt K."/>
            <person name="Nilsson E."/>
            <person name="Simone D."/>
            <person name="Lopez-Fernandez M."/>
            <person name="Wu X."/>
            <person name="de Brujin I."/>
            <person name="Lundin D."/>
            <person name="Andersson A."/>
            <person name="Bertilsson S."/>
            <person name="Dopson M."/>
        </authorList>
    </citation>
    <scope>NUCLEOTIDE SEQUENCE</scope>
    <source>
        <strain evidence="1">MM415B02435</strain>
    </source>
</reference>
<dbReference type="AlphaFoldDB" id="A0A6M3L8M9"/>